<proteinExistence type="predicted"/>
<evidence type="ECO:0000259" key="2">
    <source>
        <dbReference type="Pfam" id="PF13360"/>
    </source>
</evidence>
<reference evidence="3" key="1">
    <citation type="submission" date="2023-10" db="EMBL/GenBank/DDBJ databases">
        <authorList>
            <person name="Chen Y."/>
            <person name="Shah S."/>
            <person name="Dougan E. K."/>
            <person name="Thang M."/>
            <person name="Chan C."/>
        </authorList>
    </citation>
    <scope>NUCLEOTIDE SEQUENCE [LARGE SCALE GENOMIC DNA]</scope>
</reference>
<keyword evidence="1" id="KW-1133">Transmembrane helix</keyword>
<sequence length="762" mass="81894">LGSGARHLSTHSERKQSSDTVFRLHIIMAVSANTRILLMLYLLFAPAVCVQKFASASETLIKGVKSHGASGATFDDKAGRKFDDKFESDVQQGWKLDDKSGGLLYHGKAQSRVTAYDTAQWLAIGEMNKLGVTRYTTNTIAKKKRDDGNFFWADSVNREGNSVYHGAKDLTESVSWGWHHPSGLYGTIPVGSPLIDDDMNIYLASDDAIRKFDVNGTIMWSYAPRGQLAAAPALSSGCAPRLSSNMVFDISAEEEDALRPDWLRGSGSSTEHPVQFFKDFKVGDLVKVKAGASYRADGRELYTAGDQGLISGVVPGGEGKYGRAVIEWVRTGRKSAVQFDAIQSHFVRVEQKVATCTPVLVGSTTSGFVFAIELSTGYEVWALQGSSTIAGVKGALASKDGIVVVATNRCTDRYCYRYRNQTNVLMPGNTVVRGLNPANGIEVWSFVPEAPVWNMNPVWGPDDTVIFNDQEGSVYCLTLSTGSQVWKGDGKLGTYTEAAAVYDAGNNVVIALGMLQYDAFLPHRAHNNPVGCNPYVAPGILPRCGNAPFKQGFVRGYNGTSGRLQWEKSMPQPPASAVVGRPAQSAGFKSHVVLTLGHNCARGSPTKILLLDPLTGSSYSVDGPTLWSGMCAGDKEGGDIRRAMGGRAACNPGSWSAPVVDKDGDVYVGNQVGVYQRWGSPTGYGTGTGRRDFQLLSSLVTGVAFQDGATALADGLMAVATCTSLIVFQTANFSEQFANTTWSFPQHGYAADFNESSAAYTR</sequence>
<dbReference type="Gene3D" id="2.130.10.10">
    <property type="entry name" value="YVTN repeat-like/Quinoprotein amine dehydrogenase"/>
    <property type="match status" value="1"/>
</dbReference>
<dbReference type="PANTHER" id="PTHR34512">
    <property type="entry name" value="CELL SURFACE PROTEIN"/>
    <property type="match status" value="1"/>
</dbReference>
<dbReference type="Proteomes" id="UP001189429">
    <property type="component" value="Unassembled WGS sequence"/>
</dbReference>
<accession>A0ABN9UEA6</accession>
<dbReference type="InterPro" id="IPR002372">
    <property type="entry name" value="PQQ_rpt_dom"/>
</dbReference>
<evidence type="ECO:0000256" key="1">
    <source>
        <dbReference type="SAM" id="Phobius"/>
    </source>
</evidence>
<dbReference type="PANTHER" id="PTHR34512:SF30">
    <property type="entry name" value="OUTER MEMBRANE PROTEIN ASSEMBLY FACTOR BAMB"/>
    <property type="match status" value="1"/>
</dbReference>
<evidence type="ECO:0000313" key="3">
    <source>
        <dbReference type="EMBL" id="CAK0857885.1"/>
    </source>
</evidence>
<dbReference type="InterPro" id="IPR015943">
    <property type="entry name" value="WD40/YVTN_repeat-like_dom_sf"/>
</dbReference>
<feature type="domain" description="Pyrrolo-quinoline quinone repeat" evidence="2">
    <location>
        <begin position="429"/>
        <end position="617"/>
    </location>
</feature>
<dbReference type="InterPro" id="IPR011047">
    <property type="entry name" value="Quinoprotein_ADH-like_sf"/>
</dbReference>
<name>A0ABN9UEA6_9DINO</name>
<dbReference type="EMBL" id="CAUYUJ010015766">
    <property type="protein sequence ID" value="CAK0857885.1"/>
    <property type="molecule type" value="Genomic_DNA"/>
</dbReference>
<protein>
    <recommendedName>
        <fullName evidence="2">Pyrrolo-quinoline quinone repeat domain-containing protein</fullName>
    </recommendedName>
</protein>
<comment type="caution">
    <text evidence="3">The sequence shown here is derived from an EMBL/GenBank/DDBJ whole genome shotgun (WGS) entry which is preliminary data.</text>
</comment>
<dbReference type="SMART" id="SM00564">
    <property type="entry name" value="PQQ"/>
    <property type="match status" value="4"/>
</dbReference>
<dbReference type="InterPro" id="IPR018391">
    <property type="entry name" value="PQQ_b-propeller_rpt"/>
</dbReference>
<keyword evidence="1" id="KW-0472">Membrane</keyword>
<feature type="transmembrane region" description="Helical" evidence="1">
    <location>
        <begin position="21"/>
        <end position="44"/>
    </location>
</feature>
<keyword evidence="1" id="KW-0812">Transmembrane</keyword>
<feature type="non-terminal residue" evidence="3">
    <location>
        <position position="1"/>
    </location>
</feature>
<evidence type="ECO:0000313" key="4">
    <source>
        <dbReference type="Proteomes" id="UP001189429"/>
    </source>
</evidence>
<dbReference type="SUPFAM" id="SSF50998">
    <property type="entry name" value="Quinoprotein alcohol dehydrogenase-like"/>
    <property type="match status" value="1"/>
</dbReference>
<dbReference type="Pfam" id="PF13360">
    <property type="entry name" value="PQQ_2"/>
    <property type="match status" value="1"/>
</dbReference>
<gene>
    <name evidence="3" type="ORF">PCOR1329_LOCUS47834</name>
</gene>
<keyword evidence="4" id="KW-1185">Reference proteome</keyword>
<organism evidence="3 4">
    <name type="scientific">Prorocentrum cordatum</name>
    <dbReference type="NCBI Taxonomy" id="2364126"/>
    <lineage>
        <taxon>Eukaryota</taxon>
        <taxon>Sar</taxon>
        <taxon>Alveolata</taxon>
        <taxon>Dinophyceae</taxon>
        <taxon>Prorocentrales</taxon>
        <taxon>Prorocentraceae</taxon>
        <taxon>Prorocentrum</taxon>
    </lineage>
</organism>